<evidence type="ECO:0000256" key="5">
    <source>
        <dbReference type="ARBA" id="ARBA00049172"/>
    </source>
</evidence>
<dbReference type="AlphaFoldDB" id="A0A1Y2FDP7"/>
<dbReference type="InterPro" id="IPR015813">
    <property type="entry name" value="Pyrv/PenolPyrv_kinase-like_dom"/>
</dbReference>
<proteinExistence type="inferred from homology"/>
<dbReference type="NCBIfam" id="NF001452">
    <property type="entry name" value="PRK00311.1"/>
    <property type="match status" value="1"/>
</dbReference>
<sequence>MLQRCMIHSRGSVKLAARLYSTHTLVRSGKVTTATLAKLYRQTTPISVVTAHDYPSALAANKANIDIILVGDSLAMVACGYDDTTQLSMEEMLFHCRSVKRGAKNAFLVADLPFGSFEVSPEQAMRSAIRLVQEGGMEAVKLEGGREMAETVRKITRHGISVMGHVGLLPQRQASLGGFKVQGKTAEGAEAVLQDALALQDAGCMSIVLEAIPAPVAEIVTQRLRIPTIGIGAGAACSGQVLVQMDMLGVFDRFVPRFCKQYDQLGGRTSEAITRYNEEVKARRFPAEEHTYPADSPALAAWVAKNKAS</sequence>
<dbReference type="STRING" id="56484.A0A1Y2FDP7"/>
<dbReference type="OMA" id="VLVWTDM"/>
<dbReference type="GO" id="GO:0000287">
    <property type="term" value="F:magnesium ion binding"/>
    <property type="evidence" value="ECO:0007669"/>
    <property type="project" value="TreeGrafter"/>
</dbReference>
<keyword evidence="8" id="KW-1185">Reference proteome</keyword>
<gene>
    <name evidence="7" type="ORF">BCR37DRAFT_380442</name>
</gene>
<evidence type="ECO:0000256" key="4">
    <source>
        <dbReference type="ARBA" id="ARBA00022679"/>
    </source>
</evidence>
<dbReference type="InterPro" id="IPR003700">
    <property type="entry name" value="Pantoate_hydroxy_MeTrfase"/>
</dbReference>
<evidence type="ECO:0000313" key="7">
    <source>
        <dbReference type="EMBL" id="ORY81544.1"/>
    </source>
</evidence>
<evidence type="ECO:0000256" key="2">
    <source>
        <dbReference type="ARBA" id="ARBA00008676"/>
    </source>
</evidence>
<dbReference type="NCBIfam" id="TIGR00222">
    <property type="entry name" value="panB"/>
    <property type="match status" value="1"/>
</dbReference>
<accession>A0A1Y2FDP7</accession>
<dbReference type="GO" id="GO:0003864">
    <property type="term" value="F:3-methyl-2-oxobutanoate hydroxymethyltransferase activity"/>
    <property type="evidence" value="ECO:0007669"/>
    <property type="project" value="UniProtKB-EC"/>
</dbReference>
<keyword evidence="4 6" id="KW-0808">Transferase</keyword>
<dbReference type="UniPathway" id="UPA00028">
    <property type="reaction ID" value="UER00003"/>
</dbReference>
<dbReference type="InterPro" id="IPR040442">
    <property type="entry name" value="Pyrv_kinase-like_dom_sf"/>
</dbReference>
<keyword evidence="6" id="KW-0566">Pantothenate biosynthesis</keyword>
<dbReference type="RefSeq" id="XP_040724920.1">
    <property type="nucleotide sequence ID" value="XM_040869492.1"/>
</dbReference>
<name>A0A1Y2FDP7_PROLT</name>
<dbReference type="GO" id="GO:0008168">
    <property type="term" value="F:methyltransferase activity"/>
    <property type="evidence" value="ECO:0007669"/>
    <property type="project" value="UniProtKB-KW"/>
</dbReference>
<keyword evidence="7" id="KW-0489">Methyltransferase</keyword>
<dbReference type="HAMAP" id="MF_00156">
    <property type="entry name" value="PanB"/>
    <property type="match status" value="1"/>
</dbReference>
<dbReference type="OrthoDB" id="425211at2759"/>
<dbReference type="Proteomes" id="UP000193685">
    <property type="component" value="Unassembled WGS sequence"/>
</dbReference>
<evidence type="ECO:0000256" key="3">
    <source>
        <dbReference type="ARBA" id="ARBA00012618"/>
    </source>
</evidence>
<comment type="catalytic activity">
    <reaction evidence="5 6">
        <text>(6R)-5,10-methylene-5,6,7,8-tetrahydrofolate + 3-methyl-2-oxobutanoate + H2O = 2-dehydropantoate + (6S)-5,6,7,8-tetrahydrofolate</text>
        <dbReference type="Rhea" id="RHEA:11824"/>
        <dbReference type="ChEBI" id="CHEBI:11561"/>
        <dbReference type="ChEBI" id="CHEBI:11851"/>
        <dbReference type="ChEBI" id="CHEBI:15377"/>
        <dbReference type="ChEBI" id="CHEBI:15636"/>
        <dbReference type="ChEBI" id="CHEBI:57453"/>
        <dbReference type="EC" id="2.1.2.11"/>
    </reaction>
</comment>
<dbReference type="PIRSF" id="PIRSF000388">
    <property type="entry name" value="Pantoate_hydroxy_MeTrfase"/>
    <property type="match status" value="1"/>
</dbReference>
<dbReference type="GeneID" id="63786091"/>
<dbReference type="GO" id="GO:0032259">
    <property type="term" value="P:methylation"/>
    <property type="evidence" value="ECO:0007669"/>
    <property type="project" value="UniProtKB-KW"/>
</dbReference>
<dbReference type="Pfam" id="PF02548">
    <property type="entry name" value="Pantoate_transf"/>
    <property type="match status" value="1"/>
</dbReference>
<dbReference type="PANTHER" id="PTHR20881">
    <property type="entry name" value="3-METHYL-2-OXOBUTANOATE HYDROXYMETHYLTRANSFERASE"/>
    <property type="match status" value="1"/>
</dbReference>
<organism evidence="7 8">
    <name type="scientific">Protomyces lactucae-debilis</name>
    <dbReference type="NCBI Taxonomy" id="2754530"/>
    <lineage>
        <taxon>Eukaryota</taxon>
        <taxon>Fungi</taxon>
        <taxon>Dikarya</taxon>
        <taxon>Ascomycota</taxon>
        <taxon>Taphrinomycotina</taxon>
        <taxon>Taphrinomycetes</taxon>
        <taxon>Taphrinales</taxon>
        <taxon>Protomycetaceae</taxon>
        <taxon>Protomyces</taxon>
    </lineage>
</organism>
<dbReference type="FunFam" id="3.20.20.60:FF:000003">
    <property type="entry name" value="3-methyl-2-oxobutanoate hydroxymethyltransferase"/>
    <property type="match status" value="1"/>
</dbReference>
<dbReference type="GO" id="GO:0015940">
    <property type="term" value="P:pantothenate biosynthetic process"/>
    <property type="evidence" value="ECO:0007669"/>
    <property type="project" value="UniProtKB-UniPathway"/>
</dbReference>
<dbReference type="EC" id="2.1.2.11" evidence="3 6"/>
<evidence type="ECO:0000313" key="8">
    <source>
        <dbReference type="Proteomes" id="UP000193685"/>
    </source>
</evidence>
<reference evidence="7 8" key="1">
    <citation type="submission" date="2016-07" db="EMBL/GenBank/DDBJ databases">
        <title>Pervasive Adenine N6-methylation of Active Genes in Fungi.</title>
        <authorList>
            <consortium name="DOE Joint Genome Institute"/>
            <person name="Mondo S.J."/>
            <person name="Dannebaum R.O."/>
            <person name="Kuo R.C."/>
            <person name="Labutti K."/>
            <person name="Haridas S."/>
            <person name="Kuo A."/>
            <person name="Salamov A."/>
            <person name="Ahrendt S.R."/>
            <person name="Lipzen A."/>
            <person name="Sullivan W."/>
            <person name="Andreopoulos W.B."/>
            <person name="Clum A."/>
            <person name="Lindquist E."/>
            <person name="Daum C."/>
            <person name="Ramamoorthy G.K."/>
            <person name="Gryganskyi A."/>
            <person name="Culley D."/>
            <person name="Magnuson J.K."/>
            <person name="James T.Y."/>
            <person name="O'Malley M.A."/>
            <person name="Stajich J.E."/>
            <person name="Spatafora J.W."/>
            <person name="Visel A."/>
            <person name="Grigoriev I.V."/>
        </authorList>
    </citation>
    <scope>NUCLEOTIDE SEQUENCE [LARGE SCALE GENOMIC DNA]</scope>
    <source>
        <strain evidence="7 8">12-1054</strain>
    </source>
</reference>
<evidence type="ECO:0000256" key="1">
    <source>
        <dbReference type="ARBA" id="ARBA00005033"/>
    </source>
</evidence>
<dbReference type="GO" id="GO:0005739">
    <property type="term" value="C:mitochondrion"/>
    <property type="evidence" value="ECO:0007669"/>
    <property type="project" value="TreeGrafter"/>
</dbReference>
<comment type="caution">
    <text evidence="7">The sequence shown here is derived from an EMBL/GenBank/DDBJ whole genome shotgun (WGS) entry which is preliminary data.</text>
</comment>
<dbReference type="CDD" id="cd06557">
    <property type="entry name" value="KPHMT-like"/>
    <property type="match status" value="1"/>
</dbReference>
<comment type="pathway">
    <text evidence="1 6">Cofactor biosynthesis; (R)-pantothenate biosynthesis; (R)-pantoate from 3-methyl-2-oxobutanoate: step 1/2.</text>
</comment>
<protein>
    <recommendedName>
        <fullName evidence="3 6">3-methyl-2-oxobutanoate hydroxymethyltransferase</fullName>
        <ecNumber evidence="3 6">2.1.2.11</ecNumber>
    </recommendedName>
</protein>
<evidence type="ECO:0000256" key="6">
    <source>
        <dbReference type="RuleBase" id="RU362100"/>
    </source>
</evidence>
<dbReference type="Gene3D" id="3.20.20.60">
    <property type="entry name" value="Phosphoenolpyruvate-binding domains"/>
    <property type="match status" value="1"/>
</dbReference>
<dbReference type="PANTHER" id="PTHR20881:SF0">
    <property type="entry name" value="3-METHYL-2-OXOBUTANOATE HYDROXYMETHYLTRANSFERASE"/>
    <property type="match status" value="1"/>
</dbReference>
<comment type="similarity">
    <text evidence="2 6">Belongs to the PanB family.</text>
</comment>
<comment type="function">
    <text evidence="6">Catalyzes the reversible reaction in which hydroxymethyl group from 5,10-methylenetetrahydrofolate is transferred onto alpha-ketoisovalerate to form ketopantoate.</text>
</comment>
<dbReference type="EMBL" id="MCFI01000011">
    <property type="protein sequence ID" value="ORY81544.1"/>
    <property type="molecule type" value="Genomic_DNA"/>
</dbReference>
<dbReference type="SUPFAM" id="SSF51621">
    <property type="entry name" value="Phosphoenolpyruvate/pyruvate domain"/>
    <property type="match status" value="1"/>
</dbReference>